<evidence type="ECO:0000259" key="1">
    <source>
        <dbReference type="Pfam" id="PF00535"/>
    </source>
</evidence>
<dbReference type="InterPro" id="IPR029044">
    <property type="entry name" value="Nucleotide-diphossugar_trans"/>
</dbReference>
<comment type="caution">
    <text evidence="2">The sequence shown here is derived from an EMBL/GenBank/DDBJ whole genome shotgun (WGS) entry which is preliminary data.</text>
</comment>
<dbReference type="Pfam" id="PF00535">
    <property type="entry name" value="Glycos_transf_2"/>
    <property type="match status" value="1"/>
</dbReference>
<keyword evidence="3" id="KW-1185">Reference proteome</keyword>
<feature type="domain" description="Glycosyltransferase 2-like" evidence="1">
    <location>
        <begin position="4"/>
        <end position="131"/>
    </location>
</feature>
<dbReference type="HOGENOM" id="CLU_025996_25_0_9"/>
<reference evidence="2 3" key="1">
    <citation type="submission" date="2013-01" db="EMBL/GenBank/DDBJ databases">
        <title>The Genome Sequence of Clostridium colicanis 209318.</title>
        <authorList>
            <consortium name="The Broad Institute Genome Sequencing Platform"/>
            <person name="Earl A."/>
            <person name="Ward D."/>
            <person name="Feldgarden M."/>
            <person name="Gevers D."/>
            <person name="Courvalin P."/>
            <person name="Lambert T."/>
            <person name="Walker B."/>
            <person name="Young S.K."/>
            <person name="Zeng Q."/>
            <person name="Gargeya S."/>
            <person name="Fitzgerald M."/>
            <person name="Haas B."/>
            <person name="Abouelleil A."/>
            <person name="Alvarado L."/>
            <person name="Arachchi H.M."/>
            <person name="Berlin A.M."/>
            <person name="Chapman S.B."/>
            <person name="Dewar J."/>
            <person name="Goldberg J."/>
            <person name="Griggs A."/>
            <person name="Gujja S."/>
            <person name="Hansen M."/>
            <person name="Howarth C."/>
            <person name="Imamovic A."/>
            <person name="Larimer J."/>
            <person name="McCowan C."/>
            <person name="Murphy C."/>
            <person name="Neiman D."/>
            <person name="Pearson M."/>
            <person name="Priest M."/>
            <person name="Roberts A."/>
            <person name="Saif S."/>
            <person name="Shea T."/>
            <person name="Sisk P."/>
            <person name="Sykes S."/>
            <person name="Wortman J."/>
            <person name="Nusbaum C."/>
            <person name="Birren B."/>
        </authorList>
    </citation>
    <scope>NUCLEOTIDE SEQUENCE [LARGE SCALE GENOMIC DNA]</scope>
    <source>
        <strain evidence="2 3">209318</strain>
    </source>
</reference>
<proteinExistence type="predicted"/>
<dbReference type="Proteomes" id="UP000013097">
    <property type="component" value="Unassembled WGS sequence"/>
</dbReference>
<sequence length="305" mass="36202">MLVSVIIPCYNSEKYLKDTVESVLMQSYEMLEIILIDDGSEDNTWDIIRELKAKDKRIKGIKQNNQGVSAARNKGIDISRGDLITFLDSDDIYEKDKVLEQVNKIKESGKRVCYTGNKYVFKNKEIEHVYNLDGKIIEYYIVDSVMIHLNDWMIKSEVIKNNNIRFNEKFRYGEDVNFFMKILMLEEVISVNKQLTKYFIRNTSSSFNFSIRENNEDNYISDFKGFIKENRSFIYSKKEIEKIERALDTFLLPRVIIQNILYCNKKFSELNDFEKDSINKFEFNLKNLKSSIKFKLLYLKLRLKI</sequence>
<name>N9Y4P8_9CLOT</name>
<evidence type="ECO:0000313" key="2">
    <source>
        <dbReference type="EMBL" id="ENZ03144.1"/>
    </source>
</evidence>
<dbReference type="PANTHER" id="PTHR22916:SF3">
    <property type="entry name" value="UDP-GLCNAC:BETAGAL BETA-1,3-N-ACETYLGLUCOSAMINYLTRANSFERASE-LIKE PROTEIN 1"/>
    <property type="match status" value="1"/>
</dbReference>
<dbReference type="CDD" id="cd00761">
    <property type="entry name" value="Glyco_tranf_GTA_type"/>
    <property type="match status" value="1"/>
</dbReference>
<dbReference type="RefSeq" id="WP_002596834.1">
    <property type="nucleotide sequence ID" value="NZ_KB850956.1"/>
</dbReference>
<organism evidence="2 3">
    <name type="scientific">Clostridium thermobutyricum</name>
    <dbReference type="NCBI Taxonomy" id="29372"/>
    <lineage>
        <taxon>Bacteria</taxon>
        <taxon>Bacillati</taxon>
        <taxon>Bacillota</taxon>
        <taxon>Clostridia</taxon>
        <taxon>Eubacteriales</taxon>
        <taxon>Clostridiaceae</taxon>
        <taxon>Clostridium</taxon>
    </lineage>
</organism>
<accession>N9Y4P8</accession>
<dbReference type="GO" id="GO:0016758">
    <property type="term" value="F:hexosyltransferase activity"/>
    <property type="evidence" value="ECO:0007669"/>
    <property type="project" value="UniProtKB-ARBA"/>
</dbReference>
<gene>
    <name evidence="2" type="ORF">HMPREF1092_00330</name>
</gene>
<dbReference type="EMBL" id="AGYT01000007">
    <property type="protein sequence ID" value="ENZ03144.1"/>
    <property type="molecule type" value="Genomic_DNA"/>
</dbReference>
<dbReference type="AlphaFoldDB" id="N9Y4P8"/>
<dbReference type="InterPro" id="IPR001173">
    <property type="entry name" value="Glyco_trans_2-like"/>
</dbReference>
<dbReference type="PATRIC" id="fig|999411.4.peg.314"/>
<dbReference type="SUPFAM" id="SSF53448">
    <property type="entry name" value="Nucleotide-diphospho-sugar transferases"/>
    <property type="match status" value="1"/>
</dbReference>
<dbReference type="eggNOG" id="COG0463">
    <property type="taxonomic scope" value="Bacteria"/>
</dbReference>
<protein>
    <recommendedName>
        <fullName evidence="1">Glycosyltransferase 2-like domain-containing protein</fullName>
    </recommendedName>
</protein>
<dbReference type="Gene3D" id="3.90.550.10">
    <property type="entry name" value="Spore Coat Polysaccharide Biosynthesis Protein SpsA, Chain A"/>
    <property type="match status" value="1"/>
</dbReference>
<dbReference type="PANTHER" id="PTHR22916">
    <property type="entry name" value="GLYCOSYLTRANSFERASE"/>
    <property type="match status" value="1"/>
</dbReference>
<evidence type="ECO:0000313" key="3">
    <source>
        <dbReference type="Proteomes" id="UP000013097"/>
    </source>
</evidence>